<evidence type="ECO:0000256" key="2">
    <source>
        <dbReference type="ARBA" id="ARBA00008520"/>
    </source>
</evidence>
<evidence type="ECO:0000313" key="6">
    <source>
        <dbReference type="Proteomes" id="UP001500908"/>
    </source>
</evidence>
<dbReference type="PANTHER" id="PTHR43649:SF31">
    <property type="entry name" value="SN-GLYCEROL-3-PHOSPHATE-BINDING PERIPLASMIC PROTEIN UGPB"/>
    <property type="match status" value="1"/>
</dbReference>
<sequence>MEGKPGSGGEYTAMTPAWWAIPPGLGSNEYFQAVNEALGATIDFEVADGNTYADKLQAVLASDSIPDWVCIPGWNLPPRTSEVVANKFADLTDFLAGDKIAKYPNLANIPTDAWRYAVFNGKLSALPFPSELVGNPIYYRRDLFEKLGVEPPGSAQEFLELAKEITDPDNKRWACDDMWTTAQTIFHTPPDRPHYWKLVDGELVHKVETEEYIEALEWCRKLYEAGVVHPDAVAGKTADAKQRFESGETLIYNDGTGAWYEAVNRQAESNPEFDMQAMDFFAPDGGQPRIWAAAAASLYSFISKEKSTAEIEELLALADFIAAPFGTTEHLLINYGVEGVHHERNADGAPELTEKGSTEVTQTYSFLVTPPRVYAKVDHPQLVKDYCAWSARQAPHVEKPLFYGMQIQEPTRYATLFTPFEDLQKDVVRGRRSIADVRDAVENWRKQGGDELRGWYADLLEKTEENSGN</sequence>
<dbReference type="InterPro" id="IPR050490">
    <property type="entry name" value="Bact_solute-bd_prot1"/>
</dbReference>
<dbReference type="EMBL" id="BAABDD010000022">
    <property type="protein sequence ID" value="GAA3756104.1"/>
    <property type="molecule type" value="Genomic_DNA"/>
</dbReference>
<evidence type="ECO:0000256" key="3">
    <source>
        <dbReference type="ARBA" id="ARBA00022448"/>
    </source>
</evidence>
<name>A0ABP7G921_9ACTN</name>
<keyword evidence="3" id="KW-0813">Transport</keyword>
<dbReference type="PANTHER" id="PTHR43649">
    <property type="entry name" value="ARABINOSE-BINDING PROTEIN-RELATED"/>
    <property type="match status" value="1"/>
</dbReference>
<keyword evidence="6" id="KW-1185">Reference proteome</keyword>
<evidence type="ECO:0000256" key="4">
    <source>
        <dbReference type="ARBA" id="ARBA00022729"/>
    </source>
</evidence>
<evidence type="ECO:0000256" key="1">
    <source>
        <dbReference type="ARBA" id="ARBA00004196"/>
    </source>
</evidence>
<comment type="similarity">
    <text evidence="2">Belongs to the bacterial solute-binding protein 1 family.</text>
</comment>
<dbReference type="Proteomes" id="UP001500908">
    <property type="component" value="Unassembled WGS sequence"/>
</dbReference>
<comment type="caution">
    <text evidence="5">The sequence shown here is derived from an EMBL/GenBank/DDBJ whole genome shotgun (WGS) entry which is preliminary data.</text>
</comment>
<gene>
    <name evidence="5" type="ORF">GCM10022402_38230</name>
</gene>
<organism evidence="5 6">
    <name type="scientific">Salinactinospora qingdaonensis</name>
    <dbReference type="NCBI Taxonomy" id="702744"/>
    <lineage>
        <taxon>Bacteria</taxon>
        <taxon>Bacillati</taxon>
        <taxon>Actinomycetota</taxon>
        <taxon>Actinomycetes</taxon>
        <taxon>Streptosporangiales</taxon>
        <taxon>Nocardiopsidaceae</taxon>
        <taxon>Salinactinospora</taxon>
    </lineage>
</organism>
<accession>A0ABP7G921</accession>
<dbReference type="InterPro" id="IPR006059">
    <property type="entry name" value="SBP"/>
</dbReference>
<dbReference type="Gene3D" id="3.40.190.10">
    <property type="entry name" value="Periplasmic binding protein-like II"/>
    <property type="match status" value="2"/>
</dbReference>
<dbReference type="SUPFAM" id="SSF53850">
    <property type="entry name" value="Periplasmic binding protein-like II"/>
    <property type="match status" value="1"/>
</dbReference>
<comment type="subcellular location">
    <subcellularLocation>
        <location evidence="1">Cell envelope</location>
    </subcellularLocation>
</comment>
<evidence type="ECO:0000313" key="5">
    <source>
        <dbReference type="EMBL" id="GAA3756104.1"/>
    </source>
</evidence>
<proteinExistence type="inferred from homology"/>
<keyword evidence="4" id="KW-0732">Signal</keyword>
<dbReference type="Pfam" id="PF01547">
    <property type="entry name" value="SBP_bac_1"/>
    <property type="match status" value="1"/>
</dbReference>
<reference evidence="6" key="1">
    <citation type="journal article" date="2019" name="Int. J. Syst. Evol. Microbiol.">
        <title>The Global Catalogue of Microorganisms (GCM) 10K type strain sequencing project: providing services to taxonomists for standard genome sequencing and annotation.</title>
        <authorList>
            <consortium name="The Broad Institute Genomics Platform"/>
            <consortium name="The Broad Institute Genome Sequencing Center for Infectious Disease"/>
            <person name="Wu L."/>
            <person name="Ma J."/>
        </authorList>
    </citation>
    <scope>NUCLEOTIDE SEQUENCE [LARGE SCALE GENOMIC DNA]</scope>
    <source>
        <strain evidence="6">JCM 17137</strain>
    </source>
</reference>
<dbReference type="RefSeq" id="WP_344974150.1">
    <property type="nucleotide sequence ID" value="NZ_BAABDD010000022.1"/>
</dbReference>
<protein>
    <submittedName>
        <fullName evidence="5">Extracellular solute-binding protein</fullName>
    </submittedName>
</protein>